<reference evidence="2 3" key="1">
    <citation type="submission" date="2006-02" db="EMBL/GenBank/DDBJ databases">
        <authorList>
            <person name="Moran M.A."/>
            <person name="Kjelleberg S."/>
            <person name="Egan S."/>
            <person name="Saunders N."/>
            <person name="Thomas T."/>
            <person name="Ferriera S."/>
            <person name="Johnson J."/>
            <person name="Kravitz S."/>
            <person name="Halpern A."/>
            <person name="Remington K."/>
            <person name="Beeson K."/>
            <person name="Tran B."/>
            <person name="Rogers Y.-H."/>
            <person name="Friedman R."/>
            <person name="Venter J.C."/>
        </authorList>
    </citation>
    <scope>NUCLEOTIDE SEQUENCE [LARGE SCALE GENOMIC DNA]</scope>
    <source>
        <strain evidence="2 3">D2</strain>
    </source>
</reference>
<evidence type="ECO:0000313" key="2">
    <source>
        <dbReference type="EMBL" id="EAR28486.1"/>
    </source>
</evidence>
<dbReference type="AlphaFoldDB" id="A4CAS8"/>
<dbReference type="InterPro" id="IPR002901">
    <property type="entry name" value="MGlyc_endo_b_GlcNAc-like_dom"/>
</dbReference>
<dbReference type="Proteomes" id="UP000006201">
    <property type="component" value="Unassembled WGS sequence"/>
</dbReference>
<evidence type="ECO:0000313" key="3">
    <source>
        <dbReference type="Proteomes" id="UP000006201"/>
    </source>
</evidence>
<dbReference type="eggNOG" id="COG2992">
    <property type="taxonomic scope" value="Bacteria"/>
</dbReference>
<dbReference type="HOGENOM" id="CLU_061344_1_0_6"/>
<feature type="domain" description="Mannosyl-glycoprotein endo-beta-N-acetylglucosamidase-like" evidence="1">
    <location>
        <begin position="133"/>
        <end position="266"/>
    </location>
</feature>
<accession>A4CAS8</accession>
<keyword evidence="3" id="KW-1185">Reference proteome</keyword>
<dbReference type="OrthoDB" id="9788155at2"/>
<dbReference type="PANTHER" id="PTHR40572:SF1">
    <property type="entry name" value="PROTEIN BAX"/>
    <property type="match status" value="1"/>
</dbReference>
<dbReference type="GO" id="GO:0004040">
    <property type="term" value="F:amidase activity"/>
    <property type="evidence" value="ECO:0007669"/>
    <property type="project" value="InterPro"/>
</dbReference>
<organism evidence="2 3">
    <name type="scientific">Pseudoalteromonas tunicata D2</name>
    <dbReference type="NCBI Taxonomy" id="87626"/>
    <lineage>
        <taxon>Bacteria</taxon>
        <taxon>Pseudomonadati</taxon>
        <taxon>Pseudomonadota</taxon>
        <taxon>Gammaproteobacteria</taxon>
        <taxon>Alteromonadales</taxon>
        <taxon>Pseudoalteromonadaceae</taxon>
        <taxon>Pseudoalteromonas</taxon>
    </lineage>
</organism>
<sequence length="271" mass="31392">MLKSVLRVLAISFTLYCLVYPFINQPVKEVTESVTEPETVTEVVIVEEKPRHNVILPDFANIPDIKQKKMEFFSFIRPHVIAENKRISQQRAQLEIAKMMLEFDDVLSEQQLRNLRLIFKEYKVKQPIDKASITAALKRVDIVPEELVLMQAANESAWGTSRFARIGLNFFGQWCYQEGCGMVPLNRNLDAAHEVAVYESVSHAVAAYFRNINTNRAYRELRNIRSLQREQQEEPSAVELANGLLAYSERGNHYVEEIRDMIYANQEFFSE</sequence>
<proteinExistence type="predicted"/>
<dbReference type="InterPro" id="IPR053195">
    <property type="entry name" value="Bax-like"/>
</dbReference>
<dbReference type="RefSeq" id="WP_009840314.1">
    <property type="nucleotide sequence ID" value="NZ_CH959301.1"/>
</dbReference>
<gene>
    <name evidence="2" type="ORF">PTD2_21762</name>
</gene>
<dbReference type="STRING" id="87626.PTD2_21762"/>
<dbReference type="Pfam" id="PF01832">
    <property type="entry name" value="Glucosaminidase"/>
    <property type="match status" value="1"/>
</dbReference>
<evidence type="ECO:0000259" key="1">
    <source>
        <dbReference type="Pfam" id="PF01832"/>
    </source>
</evidence>
<comment type="caution">
    <text evidence="2">The sequence shown here is derived from an EMBL/GenBank/DDBJ whole genome shotgun (WGS) entry which is preliminary data.</text>
</comment>
<name>A4CAS8_9GAMM</name>
<protein>
    <recommendedName>
        <fullName evidence="1">Mannosyl-glycoprotein endo-beta-N-acetylglucosamidase-like domain-containing protein</fullName>
    </recommendedName>
</protein>
<dbReference type="EMBL" id="AAOH01000004">
    <property type="protein sequence ID" value="EAR28486.1"/>
    <property type="molecule type" value="Genomic_DNA"/>
</dbReference>
<dbReference type="Gene3D" id="1.10.530.10">
    <property type="match status" value="1"/>
</dbReference>
<dbReference type="PANTHER" id="PTHR40572">
    <property type="entry name" value="PROTEIN BAX"/>
    <property type="match status" value="1"/>
</dbReference>